<evidence type="ECO:0000256" key="12">
    <source>
        <dbReference type="ARBA" id="ARBA00023242"/>
    </source>
</evidence>
<reference evidence="16" key="1">
    <citation type="submission" date="2018-03" db="EMBL/GenBank/DDBJ databases">
        <title>ARS-UCD1.2.</title>
        <authorList>
            <person name="Rosen B.D."/>
            <person name="Bickhart D.M."/>
            <person name="Koren S."/>
            <person name="Schnabel R.D."/>
            <person name="Hall R."/>
            <person name="Zimin A."/>
            <person name="Dreischer C."/>
            <person name="Schultheiss S."/>
            <person name="Schroeder S.G."/>
            <person name="Elsik C.G."/>
            <person name="Couldrey C."/>
            <person name="Liu G.E."/>
            <person name="Van Tassell C.P."/>
            <person name="Phillippy A.M."/>
            <person name="Smith T.P.L."/>
            <person name="Medrano J.F."/>
        </authorList>
    </citation>
    <scope>NUCLEOTIDE SEQUENCE [LARGE SCALE GENOMIC DNA]</scope>
    <source>
        <strain evidence="16">Hereford</strain>
    </source>
</reference>
<keyword evidence="10" id="KW-0496">Mitochondrion</keyword>
<proteinExistence type="predicted"/>
<evidence type="ECO:0000313" key="17">
    <source>
        <dbReference type="Proteomes" id="UP000009136"/>
    </source>
</evidence>
<dbReference type="SMART" id="SM00367">
    <property type="entry name" value="LRR_CC"/>
    <property type="match status" value="5"/>
</dbReference>
<dbReference type="AlphaFoldDB" id="A0AAA9TWE8"/>
<evidence type="ECO:0000256" key="14">
    <source>
        <dbReference type="ARBA" id="ARBA00077969"/>
    </source>
</evidence>
<evidence type="ECO:0000256" key="2">
    <source>
        <dbReference type="ARBA" id="ARBA00004294"/>
    </source>
</evidence>
<evidence type="ECO:0000256" key="5">
    <source>
        <dbReference type="ARBA" id="ARBA00022490"/>
    </source>
</evidence>
<dbReference type="SMART" id="SM00256">
    <property type="entry name" value="FBOX"/>
    <property type="match status" value="1"/>
</dbReference>
<dbReference type="PROSITE" id="PS50181">
    <property type="entry name" value="FBOX"/>
    <property type="match status" value="1"/>
</dbReference>
<reference evidence="16" key="2">
    <citation type="submission" date="2025-08" db="UniProtKB">
        <authorList>
            <consortium name="Ensembl"/>
        </authorList>
    </citation>
    <scope>IDENTIFICATION</scope>
    <source>
        <strain evidence="16">Hereford</strain>
    </source>
</reference>
<evidence type="ECO:0000256" key="1">
    <source>
        <dbReference type="ARBA" id="ARBA00004123"/>
    </source>
</evidence>
<dbReference type="Gene3D" id="3.80.10.10">
    <property type="entry name" value="Ribonuclease Inhibitor"/>
    <property type="match status" value="2"/>
</dbReference>
<dbReference type="InterPro" id="IPR006553">
    <property type="entry name" value="Leu-rich_rpt_Cys-con_subtyp"/>
</dbReference>
<name>A0AAA9TWE8_BOVIN</name>
<evidence type="ECO:0000256" key="10">
    <source>
        <dbReference type="ARBA" id="ARBA00023128"/>
    </source>
</evidence>
<comment type="subcellular location">
    <subcellularLocation>
        <location evidence="3">Cytoplasm</location>
    </subcellularLocation>
    <subcellularLocation>
        <location evidence="2">Mitochondrion outer membrane</location>
    </subcellularLocation>
    <subcellularLocation>
        <location evidence="1">Nucleus</location>
    </subcellularLocation>
</comment>
<keyword evidence="17" id="KW-1185">Reference proteome</keyword>
<dbReference type="PANTHER" id="PTHR13318">
    <property type="entry name" value="PARTNER OF PAIRED, ISOFORM B-RELATED"/>
    <property type="match status" value="1"/>
</dbReference>
<dbReference type="Proteomes" id="UP000009136">
    <property type="component" value="Chromosome 9"/>
</dbReference>
<dbReference type="GO" id="GO:0005634">
    <property type="term" value="C:nucleus"/>
    <property type="evidence" value="ECO:0007669"/>
    <property type="project" value="UniProtKB-SubCell"/>
</dbReference>
<gene>
    <name evidence="16" type="primary">FBXL4</name>
</gene>
<dbReference type="InterPro" id="IPR036047">
    <property type="entry name" value="F-box-like_dom_sf"/>
</dbReference>
<dbReference type="InterPro" id="IPR057207">
    <property type="entry name" value="FBXL15_LRR"/>
</dbReference>
<keyword evidence="5" id="KW-0963">Cytoplasm</keyword>
<keyword evidence="4" id="KW-0488">Methylation</keyword>
<keyword evidence="6" id="KW-0433">Leucine-rich repeat</keyword>
<sequence length="588" mass="66752">MSPVFPMLTVLTMFYYMCLRRRARTATRGEIMNSHRTVESNSRTSPLNAEVVQYAKEVVDFSSHYGSENSMSYTMWNLAGVPNVFPSSGDFTQTAVFRTYGTWWDQCPSAPVPFKRTPANFQSQDYVELAFEQQVYPTAVHVLETYHPGAVIRILACSANPYSPGPPAEVRWETLWSEKPTKVNASQARQFKPCIKQINFPTNLIRLEINSSLLDYYTELDAVVLHGMKDKPMLSLKTSLIDMNDLDEDDYEEKDDCEIDNLNKKFSSTALREGPSNGYFDKLPYELIQLILNHLTLPDLCRLAQTCKLLNQHCCDPLQYIHLNLQPYWAKLNDTSLEFLQARCTLVQWLNLSWTGNRGFISVAGFSRFLKVCGSELVRLELSCSHFLNETCLEIISEMCPNLQDLNLSSCDKLPPQAFSHIAKLCGLKRLVLYRTKVEQTALLSILNFCSDLQHLSLGSCVMIEDYDVTASMIGAKCKKLRTLDLWRCKNITESGIAELASGCPLLEELDLGWCPTLQSSTGCFARLAHQLPNLQKLFLTANRSVCDTDIEELASNCTRLRQLDILGTRMDITLQIIHFPTHFLIEV</sequence>
<dbReference type="SUPFAM" id="SSF81383">
    <property type="entry name" value="F-box domain"/>
    <property type="match status" value="1"/>
</dbReference>
<keyword evidence="11" id="KW-0472">Membrane</keyword>
<dbReference type="GO" id="GO:0000422">
    <property type="term" value="P:autophagy of mitochondrion"/>
    <property type="evidence" value="ECO:0007669"/>
    <property type="project" value="UniProtKB-ARBA"/>
</dbReference>
<protein>
    <recommendedName>
        <fullName evidence="13">F-box/LRR-repeat protein 4</fullName>
    </recommendedName>
    <alternativeName>
        <fullName evidence="14">F-box and leucine-rich repeat protein 4</fullName>
    </alternativeName>
</protein>
<dbReference type="Pfam" id="PF25372">
    <property type="entry name" value="DUF7885"/>
    <property type="match status" value="1"/>
</dbReference>
<dbReference type="Ensembl" id="ENSBTAT00000112947.2">
    <property type="protein sequence ID" value="ENSBTAP00000102951.1"/>
    <property type="gene ID" value="ENSBTAG00000005729.7"/>
</dbReference>
<dbReference type="GeneTree" id="ENSGT00940000155184"/>
<feature type="domain" description="F-box" evidence="15">
    <location>
        <begin position="277"/>
        <end position="332"/>
    </location>
</feature>
<dbReference type="InterPro" id="IPR001810">
    <property type="entry name" value="F-box_dom"/>
</dbReference>
<evidence type="ECO:0000256" key="9">
    <source>
        <dbReference type="ARBA" id="ARBA00022787"/>
    </source>
</evidence>
<dbReference type="InterPro" id="IPR032675">
    <property type="entry name" value="LRR_dom_sf"/>
</dbReference>
<keyword evidence="9" id="KW-1000">Mitochondrion outer membrane</keyword>
<evidence type="ECO:0000259" key="15">
    <source>
        <dbReference type="PROSITE" id="PS50181"/>
    </source>
</evidence>
<organism evidence="16 17">
    <name type="scientific">Bos taurus</name>
    <name type="common">Bovine</name>
    <dbReference type="NCBI Taxonomy" id="9913"/>
    <lineage>
        <taxon>Eukaryota</taxon>
        <taxon>Metazoa</taxon>
        <taxon>Chordata</taxon>
        <taxon>Craniata</taxon>
        <taxon>Vertebrata</taxon>
        <taxon>Euteleostomi</taxon>
        <taxon>Mammalia</taxon>
        <taxon>Eutheria</taxon>
        <taxon>Laurasiatheria</taxon>
        <taxon>Artiodactyla</taxon>
        <taxon>Ruminantia</taxon>
        <taxon>Pecora</taxon>
        <taxon>Bovidae</taxon>
        <taxon>Bovinae</taxon>
        <taxon>Bos</taxon>
    </lineage>
</organism>
<accession>A0AAA9TWE8</accession>
<evidence type="ECO:0000256" key="4">
    <source>
        <dbReference type="ARBA" id="ARBA00022481"/>
    </source>
</evidence>
<evidence type="ECO:0000313" key="16">
    <source>
        <dbReference type="Ensembl" id="ENSBTAP00000102951.1"/>
    </source>
</evidence>
<evidence type="ECO:0000256" key="13">
    <source>
        <dbReference type="ARBA" id="ARBA00070270"/>
    </source>
</evidence>
<keyword evidence="12" id="KW-0539">Nucleus</keyword>
<keyword evidence="7" id="KW-0677">Repeat</keyword>
<dbReference type="FunFam" id="3.80.10.10:FF:000417">
    <property type="entry name" value="F-box/LRR-repeat protein 4 isoform X1"/>
    <property type="match status" value="1"/>
</dbReference>
<evidence type="ECO:0000256" key="7">
    <source>
        <dbReference type="ARBA" id="ARBA00022737"/>
    </source>
</evidence>
<dbReference type="GO" id="GO:0005741">
    <property type="term" value="C:mitochondrial outer membrane"/>
    <property type="evidence" value="ECO:0007669"/>
    <property type="project" value="UniProtKB-SubCell"/>
</dbReference>
<reference evidence="16" key="3">
    <citation type="submission" date="2025-09" db="UniProtKB">
        <authorList>
            <consortium name="Ensembl"/>
        </authorList>
    </citation>
    <scope>IDENTIFICATION</scope>
    <source>
        <strain evidence="16">Hereford</strain>
    </source>
</reference>
<evidence type="ECO:0000256" key="8">
    <source>
        <dbReference type="ARBA" id="ARBA00022786"/>
    </source>
</evidence>
<dbReference type="FunFam" id="3.80.10.10:FF:000152">
    <property type="entry name" value="F-box/LRR-repeat protein 4 isoform X1"/>
    <property type="match status" value="1"/>
</dbReference>
<dbReference type="PANTHER" id="PTHR13318:SF152">
    <property type="entry name" value="F-BOX_LRR-REPEAT PROTEIN 4"/>
    <property type="match status" value="1"/>
</dbReference>
<dbReference type="SUPFAM" id="SSF52047">
    <property type="entry name" value="RNI-like"/>
    <property type="match status" value="1"/>
</dbReference>
<keyword evidence="8" id="KW-0833">Ubl conjugation pathway</keyword>
<dbReference type="CDD" id="cd22117">
    <property type="entry name" value="F-box_FBXL4"/>
    <property type="match status" value="1"/>
</dbReference>
<evidence type="ECO:0000256" key="3">
    <source>
        <dbReference type="ARBA" id="ARBA00004496"/>
    </source>
</evidence>
<dbReference type="FunFam" id="1.20.1280.50:FF:000050">
    <property type="entry name" value="F-box and leucine-rich repeat protein 4"/>
    <property type="match status" value="1"/>
</dbReference>
<dbReference type="Pfam" id="PF12937">
    <property type="entry name" value="F-box-like"/>
    <property type="match status" value="1"/>
</dbReference>
<evidence type="ECO:0000256" key="11">
    <source>
        <dbReference type="ARBA" id="ARBA00023136"/>
    </source>
</evidence>
<evidence type="ECO:0000256" key="6">
    <source>
        <dbReference type="ARBA" id="ARBA00022614"/>
    </source>
</evidence>